<dbReference type="Gene3D" id="2.120.10.30">
    <property type="entry name" value="TolB, C-terminal domain"/>
    <property type="match status" value="1"/>
</dbReference>
<dbReference type="GO" id="GO:0004177">
    <property type="term" value="F:aminopeptidase activity"/>
    <property type="evidence" value="ECO:0007669"/>
    <property type="project" value="UniProtKB-KW"/>
</dbReference>
<dbReference type="InterPro" id="IPR011042">
    <property type="entry name" value="6-blade_b-propeller_TolB-like"/>
</dbReference>
<protein>
    <submittedName>
        <fullName evidence="3">Dipeptidyl aminopeptidase/acylaminoacyl peptidase</fullName>
    </submittedName>
</protein>
<evidence type="ECO:0000313" key="4">
    <source>
        <dbReference type="Proteomes" id="UP001523550"/>
    </source>
</evidence>
<dbReference type="PANTHER" id="PTHR11731:SF193">
    <property type="entry name" value="DIPEPTIDYL PEPTIDASE 9"/>
    <property type="match status" value="1"/>
</dbReference>
<accession>A0ABT1G936</accession>
<reference evidence="3 4" key="1">
    <citation type="submission" date="2022-03" db="EMBL/GenBank/DDBJ databases">
        <title>Genomic Encyclopedia of Type Strains, Phase III (KMG-III): the genomes of soil and plant-associated and newly described type strains.</title>
        <authorList>
            <person name="Whitman W."/>
        </authorList>
    </citation>
    <scope>NUCLEOTIDE SEQUENCE [LARGE SCALE GENOMIC DNA]</scope>
    <source>
        <strain evidence="3 4">BSker1</strain>
    </source>
</reference>
<sequence>MIQRKPLLLTRLPLLLLTMALLALPLQLLAKQALDHSIYTEWQEIKEQSLSPDGQWLAWSMAPEERDATLVYRASDGGEATEIERGEDPRFSHDSRHLVFRIAPEREAVRQARLDEKPEEEHPKPDLGVVSLDDGQLHTFDRVEEFALPEEAGGWLAWRHAPPLPEEDEENNDENDEDQRADEKDPGTELVLLNLESGEKQRFDHVADFALSPNGDRLALAIRTPDGEGDGVKIVDSQGDSAWAYQGEGLYEGLVFDPAGEQLAFLARLQDENEDRSEPARSLHLWSADASDTRRLADEGSGFLRDDWHVSEHRRPEFSDSGERLFFGTAPDPIEEMDQEDKLDEEKVGVQVWHWQDDRLQPMQDQELEQDQKRSYLAVAHLADDNRLVQLGRTEIPDVELAMDGDAPVFMGLSNLPYQKEISWDFPRYYDAWIIDVDSGEAEMVLKAVQWQPTLSPATGHVSWWDGDQKTWFALDLDSREATDLGQAIDYRLDSHRNDRPFPNPPYDNIAWVKDDAAVLVHDRHDVWWVDPASGEARNLTAGEGREADWNFRLLSFPEDEDYIDPEQPLLATAFDEQSRDHGLFQLDLDGESSPVEQVMSAHRYDFLARAEDGDAILFTRESFQEFPDLQVAEDHRLESPRKLSEANPQQSDYRWGQVEQVSWESETGKPHEGLLFKPEDFDPEQEYPMIVYFYERASDTLHSHRPPQAHRSVIIPTFYNSNDYIVFVPDIWYREGYPGDSALEAIMPKTRALAEEPWIDADRVGIQGHSWAGYKIAYMVGHTDFFKAAAGGAPVSNMTSAYGGIRWRTGMSRMFQYERTQSRLGVTLWEDKELYLHNSPLFRADQINTPLLMMHNDEDGAVPWEQGIELFTALRRLDRPAWLINYEGEPHWPTTFANREDWQIRLQQFFDHYLKDEPAPRWLESGIPTLEKDATLGLETE</sequence>
<keyword evidence="3" id="KW-0645">Protease</keyword>
<keyword evidence="3" id="KW-0378">Hydrolase</keyword>
<feature type="region of interest" description="Disordered" evidence="1">
    <location>
        <begin position="161"/>
        <end position="187"/>
    </location>
</feature>
<organism evidence="3 4">
    <name type="scientific">Natronospira proteinivora</name>
    <dbReference type="NCBI Taxonomy" id="1807133"/>
    <lineage>
        <taxon>Bacteria</taxon>
        <taxon>Pseudomonadati</taxon>
        <taxon>Pseudomonadota</taxon>
        <taxon>Gammaproteobacteria</taxon>
        <taxon>Natronospirales</taxon>
        <taxon>Natronospiraceae</taxon>
        <taxon>Natronospira</taxon>
    </lineage>
</organism>
<evidence type="ECO:0000256" key="1">
    <source>
        <dbReference type="SAM" id="MobiDB-lite"/>
    </source>
</evidence>
<dbReference type="Pfam" id="PF00326">
    <property type="entry name" value="Peptidase_S9"/>
    <property type="match status" value="1"/>
</dbReference>
<dbReference type="InterPro" id="IPR001375">
    <property type="entry name" value="Peptidase_S9_cat"/>
</dbReference>
<dbReference type="RefSeq" id="WP_253448716.1">
    <property type="nucleotide sequence ID" value="NZ_JALJYF010000002.1"/>
</dbReference>
<dbReference type="SUPFAM" id="SSF53474">
    <property type="entry name" value="alpha/beta-Hydrolases"/>
    <property type="match status" value="1"/>
</dbReference>
<keyword evidence="4" id="KW-1185">Reference proteome</keyword>
<name>A0ABT1G936_9GAMM</name>
<dbReference type="Proteomes" id="UP001523550">
    <property type="component" value="Unassembled WGS sequence"/>
</dbReference>
<dbReference type="SUPFAM" id="SSF82171">
    <property type="entry name" value="DPP6 N-terminal domain-like"/>
    <property type="match status" value="1"/>
</dbReference>
<feature type="domain" description="Peptidase S9 prolyl oligopeptidase catalytic" evidence="2">
    <location>
        <begin position="740"/>
        <end position="917"/>
    </location>
</feature>
<comment type="caution">
    <text evidence="3">The sequence shown here is derived from an EMBL/GenBank/DDBJ whole genome shotgun (WGS) entry which is preliminary data.</text>
</comment>
<dbReference type="InterPro" id="IPR050278">
    <property type="entry name" value="Serine_Prot_S9B/DPPIV"/>
</dbReference>
<evidence type="ECO:0000313" key="3">
    <source>
        <dbReference type="EMBL" id="MCP1727834.1"/>
    </source>
</evidence>
<feature type="compositionally biased region" description="Acidic residues" evidence="1">
    <location>
        <begin position="165"/>
        <end position="180"/>
    </location>
</feature>
<dbReference type="Gene3D" id="3.40.50.1820">
    <property type="entry name" value="alpha/beta hydrolase"/>
    <property type="match status" value="1"/>
</dbReference>
<dbReference type="PANTHER" id="PTHR11731">
    <property type="entry name" value="PROTEASE FAMILY S9B,C DIPEPTIDYL-PEPTIDASE IV-RELATED"/>
    <property type="match status" value="1"/>
</dbReference>
<keyword evidence="3" id="KW-0031">Aminopeptidase</keyword>
<proteinExistence type="predicted"/>
<evidence type="ECO:0000259" key="2">
    <source>
        <dbReference type="Pfam" id="PF00326"/>
    </source>
</evidence>
<dbReference type="EMBL" id="JALJYF010000002">
    <property type="protein sequence ID" value="MCP1727834.1"/>
    <property type="molecule type" value="Genomic_DNA"/>
</dbReference>
<gene>
    <name evidence="3" type="ORF">J2T60_001834</name>
</gene>
<dbReference type="InterPro" id="IPR029058">
    <property type="entry name" value="AB_hydrolase_fold"/>
</dbReference>